<accession>H5XV90</accession>
<dbReference type="PANTHER" id="PTHR33169:SF14">
    <property type="entry name" value="TRANSCRIPTIONAL REGULATOR RV3488"/>
    <property type="match status" value="1"/>
</dbReference>
<evidence type="ECO:0000259" key="1">
    <source>
        <dbReference type="Pfam" id="PF03551"/>
    </source>
</evidence>
<gene>
    <name evidence="2" type="ORF">DesyoDRAFT_2622</name>
</gene>
<dbReference type="Pfam" id="PF03551">
    <property type="entry name" value="PadR"/>
    <property type="match status" value="1"/>
</dbReference>
<dbReference type="Gene3D" id="1.10.10.10">
    <property type="entry name" value="Winged helix-like DNA-binding domain superfamily/Winged helix DNA-binding domain"/>
    <property type="match status" value="1"/>
</dbReference>
<dbReference type="Proteomes" id="UP000005104">
    <property type="component" value="Chromosome"/>
</dbReference>
<evidence type="ECO:0000313" key="2">
    <source>
        <dbReference type="EMBL" id="EHQ89688.1"/>
    </source>
</evidence>
<keyword evidence="3" id="KW-1185">Reference proteome</keyword>
<dbReference type="RefSeq" id="WP_007783608.1">
    <property type="nucleotide sequence ID" value="NZ_CM001441.1"/>
</dbReference>
<organism evidence="2 3">
    <name type="scientific">Desulfosporosinus youngiae DSM 17734</name>
    <dbReference type="NCBI Taxonomy" id="768710"/>
    <lineage>
        <taxon>Bacteria</taxon>
        <taxon>Bacillati</taxon>
        <taxon>Bacillota</taxon>
        <taxon>Clostridia</taxon>
        <taxon>Eubacteriales</taxon>
        <taxon>Desulfitobacteriaceae</taxon>
        <taxon>Desulfosporosinus</taxon>
    </lineage>
</organism>
<dbReference type="PANTHER" id="PTHR33169">
    <property type="entry name" value="PADR-FAMILY TRANSCRIPTIONAL REGULATOR"/>
    <property type="match status" value="1"/>
</dbReference>
<dbReference type="InterPro" id="IPR052509">
    <property type="entry name" value="Metal_resp_DNA-bind_regulator"/>
</dbReference>
<name>H5XV90_9FIRM</name>
<dbReference type="InterPro" id="IPR036390">
    <property type="entry name" value="WH_DNA-bd_sf"/>
</dbReference>
<proteinExistence type="predicted"/>
<dbReference type="InterPro" id="IPR005149">
    <property type="entry name" value="Tscrpt_reg_PadR_N"/>
</dbReference>
<evidence type="ECO:0000313" key="3">
    <source>
        <dbReference type="Proteomes" id="UP000005104"/>
    </source>
</evidence>
<protein>
    <submittedName>
        <fullName evidence="2">Putative transcriptional regulator</fullName>
    </submittedName>
</protein>
<dbReference type="STRING" id="768710.DesyoDRAFT_2622"/>
<dbReference type="HOGENOM" id="CLU_063440_5_0_9"/>
<reference evidence="2 3" key="1">
    <citation type="submission" date="2011-11" db="EMBL/GenBank/DDBJ databases">
        <title>The Noncontiguous Finished genome of Desulfosporosinus youngiae DSM 17734.</title>
        <authorList>
            <consortium name="US DOE Joint Genome Institute (JGI-PGF)"/>
            <person name="Lucas S."/>
            <person name="Han J."/>
            <person name="Lapidus A."/>
            <person name="Cheng J.-F."/>
            <person name="Goodwin L."/>
            <person name="Pitluck S."/>
            <person name="Peters L."/>
            <person name="Ovchinnikova G."/>
            <person name="Lu M."/>
            <person name="Land M.L."/>
            <person name="Hauser L."/>
            <person name="Pester M."/>
            <person name="Spring S."/>
            <person name="Ollivier B."/>
            <person name="Rattei T."/>
            <person name="Klenk H.-P."/>
            <person name="Wagner M."/>
            <person name="Loy A."/>
            <person name="Woyke T.J."/>
        </authorList>
    </citation>
    <scope>NUCLEOTIDE SEQUENCE [LARGE SCALE GENOMIC DNA]</scope>
    <source>
        <strain evidence="2 3">DSM 17734</strain>
    </source>
</reference>
<dbReference type="InterPro" id="IPR036388">
    <property type="entry name" value="WH-like_DNA-bd_sf"/>
</dbReference>
<dbReference type="eggNOG" id="COG1695">
    <property type="taxonomic scope" value="Bacteria"/>
</dbReference>
<feature type="domain" description="Transcription regulator PadR N-terminal" evidence="1">
    <location>
        <begin position="26"/>
        <end position="99"/>
    </location>
</feature>
<dbReference type="EMBL" id="CM001441">
    <property type="protein sequence ID" value="EHQ89688.1"/>
    <property type="molecule type" value="Genomic_DNA"/>
</dbReference>
<dbReference type="AlphaFoldDB" id="H5XV90"/>
<dbReference type="SUPFAM" id="SSF46785">
    <property type="entry name" value="Winged helix' DNA-binding domain"/>
    <property type="match status" value="1"/>
</dbReference>
<sequence>MIEDMIENADCPCHGTNLEKLIHPAILTLLMAEELHGYSIVKKLPENCMLQGRKPDPSGVYRCLKSMEQQGYVTSVWNISNPGQAKRLYRITDDGIRCLQTWINTLEDYYRSLGLFLSFAKNAVLNNTADNNKEDHPH</sequence>